<reference evidence="3" key="1">
    <citation type="submission" date="2016-03" db="EMBL/GenBank/DDBJ databases">
        <authorList>
            <person name="Heylen K."/>
            <person name="De Vos P."/>
            <person name="Vekeman B."/>
        </authorList>
    </citation>
    <scope>NUCLEOTIDE SEQUENCE [LARGE SCALE GENOMIC DNA]</scope>
    <source>
        <strain evidence="3">R-45383</strain>
    </source>
</reference>
<evidence type="ECO:0000313" key="2">
    <source>
        <dbReference type="EMBL" id="OAI19549.1"/>
    </source>
</evidence>
<dbReference type="EMBL" id="LUUK01000156">
    <property type="protein sequence ID" value="OAI19549.1"/>
    <property type="molecule type" value="Genomic_DNA"/>
</dbReference>
<sequence length="372" mass="40728">MPQNPLVCILFAATSLFSCAIAASDPAPDTQALSNPAIPVGVYSMPSTNEWSLLKSFNATLINRLAGLAVPDAQGALQRNRPGYFSVRFQDGVTWTIVRGLYLRNAAALESGIKALEYAFGHQNPDGSFPIVVPPTLPANLIPYPQDYADATTFFFSELGRSLILLDSNAWFQTSADTADLRRRVGIIKEQADRSIDWLLTQQDLLIDYDTPLSNHLYYDGAGFYLVGRALNRQDAIDVGIAFTELGLNAQWPNGVLPELDGYDSSYQGVSLFRLLILYLNADPTDVVIRQRLWDAISSGIAWEQTRVKPSGEILSDGNSRVYPGGDKFLGVEKGISYVNIALSFYYYAVLTGDAGAKAVADKIIAYYTTAH</sequence>
<keyword evidence="1" id="KW-0732">Signal</keyword>
<accession>A0A177NQS7</accession>
<dbReference type="Proteomes" id="UP000077628">
    <property type="component" value="Unassembled WGS sequence"/>
</dbReference>
<gene>
    <name evidence="2" type="ORF">A1355_04160</name>
</gene>
<evidence type="ECO:0008006" key="4">
    <source>
        <dbReference type="Google" id="ProtNLM"/>
    </source>
</evidence>
<feature type="chain" id="PRO_5008069434" description="Alginate lyase domain-containing protein" evidence="1">
    <location>
        <begin position="23"/>
        <end position="372"/>
    </location>
</feature>
<comment type="caution">
    <text evidence="2">The sequence shown here is derived from an EMBL/GenBank/DDBJ whole genome shotgun (WGS) entry which is preliminary data.</text>
</comment>
<name>A0A177NQS7_9GAMM</name>
<dbReference type="SUPFAM" id="SSF81853">
    <property type="entry name" value="Family 10 polysaccharide lyase"/>
    <property type="match status" value="2"/>
</dbReference>
<protein>
    <recommendedName>
        <fullName evidence="4">Alginate lyase domain-containing protein</fullName>
    </recommendedName>
</protein>
<dbReference type="OrthoDB" id="7059467at2"/>
<dbReference type="AlphaFoldDB" id="A0A177NQS7"/>
<evidence type="ECO:0000256" key="1">
    <source>
        <dbReference type="SAM" id="SignalP"/>
    </source>
</evidence>
<proteinExistence type="predicted"/>
<feature type="signal peptide" evidence="1">
    <location>
        <begin position="1"/>
        <end position="22"/>
    </location>
</feature>
<keyword evidence="3" id="KW-1185">Reference proteome</keyword>
<dbReference type="RefSeq" id="WP_064027924.1">
    <property type="nucleotide sequence ID" value="NZ_LUUK01000156.1"/>
</dbReference>
<evidence type="ECO:0000313" key="3">
    <source>
        <dbReference type="Proteomes" id="UP000077628"/>
    </source>
</evidence>
<organism evidence="2 3">
    <name type="scientific">Methylomonas koyamae</name>
    <dbReference type="NCBI Taxonomy" id="702114"/>
    <lineage>
        <taxon>Bacteria</taxon>
        <taxon>Pseudomonadati</taxon>
        <taxon>Pseudomonadota</taxon>
        <taxon>Gammaproteobacteria</taxon>
        <taxon>Methylococcales</taxon>
        <taxon>Methylococcaceae</taxon>
        <taxon>Methylomonas</taxon>
    </lineage>
</organism>